<accession>A0A382LU15</accession>
<name>A0A382LU15_9ZZZZ</name>
<dbReference type="EMBL" id="UINC01089270">
    <property type="protein sequence ID" value="SVC40224.1"/>
    <property type="molecule type" value="Genomic_DNA"/>
</dbReference>
<organism evidence="1">
    <name type="scientific">marine metagenome</name>
    <dbReference type="NCBI Taxonomy" id="408172"/>
    <lineage>
        <taxon>unclassified sequences</taxon>
        <taxon>metagenomes</taxon>
        <taxon>ecological metagenomes</taxon>
    </lineage>
</organism>
<evidence type="ECO:0000313" key="1">
    <source>
        <dbReference type="EMBL" id="SVC40224.1"/>
    </source>
</evidence>
<dbReference type="AlphaFoldDB" id="A0A382LU15"/>
<reference evidence="1" key="1">
    <citation type="submission" date="2018-05" db="EMBL/GenBank/DDBJ databases">
        <authorList>
            <person name="Lanie J.A."/>
            <person name="Ng W.-L."/>
            <person name="Kazmierczak K.M."/>
            <person name="Andrzejewski T.M."/>
            <person name="Davidsen T.M."/>
            <person name="Wayne K.J."/>
            <person name="Tettelin H."/>
            <person name="Glass J.I."/>
            <person name="Rusch D."/>
            <person name="Podicherti R."/>
            <person name="Tsui H.-C.T."/>
            <person name="Winkler M.E."/>
        </authorList>
    </citation>
    <scope>NUCLEOTIDE SEQUENCE</scope>
</reference>
<gene>
    <name evidence="1" type="ORF">METZ01_LOCUS293078</name>
</gene>
<sequence length="137" mass="15422">MYKHISKIIISCLLFCTACDDKDSAIGTDDGSCEDIVSKICYKDSDCDGFFQTEVEIDLNNCNDEICSSYTFDDCGSDLAYRSVTDDGPPYEVGEKIYPDDQITENPFCYPPEVENTKFSFSKHTGKVFMIEMSASW</sequence>
<proteinExistence type="predicted"/>
<protein>
    <submittedName>
        <fullName evidence="1">Uncharacterized protein</fullName>
    </submittedName>
</protein>